<dbReference type="InterPro" id="IPR031345">
    <property type="entry name" value="T9SS_Plug_N"/>
</dbReference>
<protein>
    <submittedName>
        <fullName evidence="2">DUF5103 domain-containing protein</fullName>
    </submittedName>
</protein>
<dbReference type="Proteomes" id="UP000831290">
    <property type="component" value="Chromosome"/>
</dbReference>
<dbReference type="Pfam" id="PF17116">
    <property type="entry name" value="T9SS_plug_1st"/>
    <property type="match status" value="1"/>
</dbReference>
<feature type="domain" description="Type 9 secretion system plug protein N-terminal" evidence="1">
    <location>
        <begin position="32"/>
        <end position="153"/>
    </location>
</feature>
<keyword evidence="3" id="KW-1185">Reference proteome</keyword>
<gene>
    <name evidence="2" type="ORF">MQE35_03515</name>
</gene>
<dbReference type="Gene3D" id="2.60.40.10">
    <property type="entry name" value="Immunoglobulins"/>
    <property type="match status" value="1"/>
</dbReference>
<evidence type="ECO:0000313" key="2">
    <source>
        <dbReference type="EMBL" id="UOB18363.1"/>
    </source>
</evidence>
<evidence type="ECO:0000259" key="1">
    <source>
        <dbReference type="Pfam" id="PF17116"/>
    </source>
</evidence>
<accession>A0A9E6ZT46</accession>
<sequence length="418" mass="48541">MISNSKLTVILLILSFNTFGQVQLEIAPPNNIKSIIFKGANDGDQFPVVKIGEAVYLSFDDLYADEADYYYKIEHCNYDWTLSGLIKSQYLNGLDNQRIQDYKNSLTTIQPYSNYQLQIPNNQTRLKLSGNYILKIFDNNDEIVFSRRFVIYKDLVTVGATVKRARDLSVIDQKQVIQLTVNSNNLQLINPQQEVKIAILQNYNWSTMITNIQPQFFSNNQLIYKYDKETRFNGGNEYLFIDTKEIRVANNAIARVELKEVYHQYLYTNTPRADEPYTYYPDINGNFFIRTLDGVDSDPYIEADYSYVHFSLPYDEIIGLDNIYVYGKFNNYQLSEENKLKFNPETGLLEGKLLLKQGFYNYKYVKTDEKGTVDYNFISGNKYQTENDYLVLVYYRNFGDLYDSIIGIGSTSSATITN</sequence>
<dbReference type="EMBL" id="CP094358">
    <property type="protein sequence ID" value="UOB18363.1"/>
    <property type="molecule type" value="Genomic_DNA"/>
</dbReference>
<dbReference type="KEGG" id="fbm:MQE35_03515"/>
<dbReference type="AlphaFoldDB" id="A0A9E6ZT46"/>
<dbReference type="InterPro" id="IPR013783">
    <property type="entry name" value="Ig-like_fold"/>
</dbReference>
<evidence type="ECO:0000313" key="3">
    <source>
        <dbReference type="Proteomes" id="UP000831290"/>
    </source>
</evidence>
<dbReference type="RefSeq" id="WP_255844529.1">
    <property type="nucleotide sequence ID" value="NZ_CP094358.1"/>
</dbReference>
<proteinExistence type="predicted"/>
<organism evidence="2 3">
    <name type="scientific">Abyssalbus ytuae</name>
    <dbReference type="NCBI Taxonomy" id="2926907"/>
    <lineage>
        <taxon>Bacteria</taxon>
        <taxon>Pseudomonadati</taxon>
        <taxon>Bacteroidota</taxon>
        <taxon>Flavobacteriia</taxon>
        <taxon>Flavobacteriales</taxon>
        <taxon>Flavobacteriaceae</taxon>
        <taxon>Abyssalbus</taxon>
    </lineage>
</organism>
<reference evidence="2" key="1">
    <citation type="submission" date="2022-03" db="EMBL/GenBank/DDBJ databases">
        <title>Description of Abyssus ytuae gen. nov., sp. nov., a novel member of the family Flavobacteriaceae isolated from the sediment of Mariana Trench.</title>
        <authorList>
            <person name="Zhang J."/>
            <person name="Xu X."/>
        </authorList>
    </citation>
    <scope>NUCLEOTIDE SEQUENCE</scope>
    <source>
        <strain evidence="2">MT3330</strain>
    </source>
</reference>
<name>A0A9E6ZT46_9FLAO</name>